<dbReference type="Gene3D" id="3.90.79.10">
    <property type="entry name" value="Nucleoside Triphosphate Pyrophosphohydrolase"/>
    <property type="match status" value="1"/>
</dbReference>
<dbReference type="PANTHER" id="PTHR11839">
    <property type="entry name" value="UDP/ADP-SUGAR PYROPHOSPHATASE"/>
    <property type="match status" value="1"/>
</dbReference>
<sequence length="189" mass="21284">MSKGVAKLAHYEKTIDSKVIYEGKILTLRRDTVELENGNHAAREVIDHPGGVAVLAIDEHEHILFVSQFRYPFGGVMLELPAGKLERGENPQECGVRELSEECGCKADCFVPLARMYPTCAYDTEIIHIFLATGLHQSRQHLDEDEFLTVRRIPVEKAVQMVLDGEIPDAKTQLGILKYDALRRRGNQN</sequence>
<evidence type="ECO:0000313" key="4">
    <source>
        <dbReference type="EMBL" id="OUP68170.1"/>
    </source>
</evidence>
<dbReference type="CDD" id="cd03424">
    <property type="entry name" value="NUDIX_ADPRase_Nudt5_UGPPase_Nudt14"/>
    <property type="match status" value="1"/>
</dbReference>
<dbReference type="EMBL" id="NFKP01000021">
    <property type="protein sequence ID" value="OUP68170.1"/>
    <property type="molecule type" value="Genomic_DNA"/>
</dbReference>
<protein>
    <submittedName>
        <fullName evidence="4">ADP-ribose pyrophosphatase</fullName>
    </submittedName>
</protein>
<dbReference type="InterPro" id="IPR000086">
    <property type="entry name" value="NUDIX_hydrolase_dom"/>
</dbReference>
<accession>A0A1Y4MJ10</accession>
<proteinExistence type="predicted"/>
<dbReference type="GO" id="GO:0019693">
    <property type="term" value="P:ribose phosphate metabolic process"/>
    <property type="evidence" value="ECO:0007669"/>
    <property type="project" value="TreeGrafter"/>
</dbReference>
<keyword evidence="2" id="KW-0378">Hydrolase</keyword>
<dbReference type="GO" id="GO:0005829">
    <property type="term" value="C:cytosol"/>
    <property type="evidence" value="ECO:0007669"/>
    <property type="project" value="TreeGrafter"/>
</dbReference>
<name>A0A1Y4MJ10_9FIRM</name>
<organism evidence="4 5">
    <name type="scientific">Anaerotruncus colihominis</name>
    <dbReference type="NCBI Taxonomy" id="169435"/>
    <lineage>
        <taxon>Bacteria</taxon>
        <taxon>Bacillati</taxon>
        <taxon>Bacillota</taxon>
        <taxon>Clostridia</taxon>
        <taxon>Eubacteriales</taxon>
        <taxon>Oscillospiraceae</taxon>
        <taxon>Anaerotruncus</taxon>
    </lineage>
</organism>
<reference evidence="5" key="1">
    <citation type="submission" date="2017-04" db="EMBL/GenBank/DDBJ databases">
        <title>Function of individual gut microbiota members based on whole genome sequencing of pure cultures obtained from chicken caecum.</title>
        <authorList>
            <person name="Medvecky M."/>
            <person name="Cejkova D."/>
            <person name="Polansky O."/>
            <person name="Karasova D."/>
            <person name="Kubasova T."/>
            <person name="Cizek A."/>
            <person name="Rychlik I."/>
        </authorList>
    </citation>
    <scope>NUCLEOTIDE SEQUENCE [LARGE SCALE GENOMIC DNA]</scope>
    <source>
        <strain evidence="5">An175</strain>
    </source>
</reference>
<dbReference type="SUPFAM" id="SSF55811">
    <property type="entry name" value="Nudix"/>
    <property type="match status" value="1"/>
</dbReference>
<dbReference type="PROSITE" id="PS51462">
    <property type="entry name" value="NUDIX"/>
    <property type="match status" value="1"/>
</dbReference>
<dbReference type="Pfam" id="PF00293">
    <property type="entry name" value="NUDIX"/>
    <property type="match status" value="1"/>
</dbReference>
<evidence type="ECO:0000256" key="2">
    <source>
        <dbReference type="ARBA" id="ARBA00022801"/>
    </source>
</evidence>
<evidence type="ECO:0000259" key="3">
    <source>
        <dbReference type="PROSITE" id="PS51462"/>
    </source>
</evidence>
<dbReference type="InterPro" id="IPR015797">
    <property type="entry name" value="NUDIX_hydrolase-like_dom_sf"/>
</dbReference>
<comment type="cofactor">
    <cofactor evidence="1">
        <name>Mg(2+)</name>
        <dbReference type="ChEBI" id="CHEBI:18420"/>
    </cofactor>
</comment>
<dbReference type="GO" id="GO:0006753">
    <property type="term" value="P:nucleoside phosphate metabolic process"/>
    <property type="evidence" value="ECO:0007669"/>
    <property type="project" value="TreeGrafter"/>
</dbReference>
<dbReference type="Proteomes" id="UP000196386">
    <property type="component" value="Unassembled WGS sequence"/>
</dbReference>
<evidence type="ECO:0000256" key="1">
    <source>
        <dbReference type="ARBA" id="ARBA00001946"/>
    </source>
</evidence>
<gene>
    <name evidence="4" type="ORF">B5F11_14720</name>
</gene>
<evidence type="ECO:0000313" key="5">
    <source>
        <dbReference type="Proteomes" id="UP000196386"/>
    </source>
</evidence>
<dbReference type="PANTHER" id="PTHR11839:SF18">
    <property type="entry name" value="NUDIX HYDROLASE DOMAIN-CONTAINING PROTEIN"/>
    <property type="match status" value="1"/>
</dbReference>
<comment type="caution">
    <text evidence="4">The sequence shown here is derived from an EMBL/GenBank/DDBJ whole genome shotgun (WGS) entry which is preliminary data.</text>
</comment>
<dbReference type="RefSeq" id="WP_006873122.1">
    <property type="nucleotide sequence ID" value="NZ_CAJFJR010000022.1"/>
</dbReference>
<feature type="domain" description="Nudix hydrolase" evidence="3">
    <location>
        <begin position="47"/>
        <end position="175"/>
    </location>
</feature>
<dbReference type="GO" id="GO:0016787">
    <property type="term" value="F:hydrolase activity"/>
    <property type="evidence" value="ECO:0007669"/>
    <property type="project" value="UniProtKB-KW"/>
</dbReference>
<dbReference type="AlphaFoldDB" id="A0A1Y4MJ10"/>
<dbReference type="GeneID" id="72463725"/>